<dbReference type="STRING" id="112903.SAMN04490178_13129"/>
<proteinExistence type="inferred from homology"/>
<accession>A0A1H8XVS5</accession>
<dbReference type="InterPro" id="IPR004995">
    <property type="entry name" value="Spore_Ger"/>
</dbReference>
<dbReference type="PANTHER" id="PTHR22550">
    <property type="entry name" value="SPORE GERMINATION PROTEIN"/>
    <property type="match status" value="1"/>
</dbReference>
<dbReference type="AlphaFoldDB" id="A0A1H8XVS5"/>
<reference evidence="4 5" key="1">
    <citation type="submission" date="2016-10" db="EMBL/GenBank/DDBJ databases">
        <authorList>
            <person name="de Groot N.N."/>
        </authorList>
    </citation>
    <scope>NUCLEOTIDE SEQUENCE [LARGE SCALE GENOMIC DNA]</scope>
    <source>
        <strain evidence="4 5">DSM 13305</strain>
    </source>
</reference>
<organism evidence="4 5">
    <name type="scientific">Propionispora vibrioides</name>
    <dbReference type="NCBI Taxonomy" id="112903"/>
    <lineage>
        <taxon>Bacteria</taxon>
        <taxon>Bacillati</taxon>
        <taxon>Bacillota</taxon>
        <taxon>Negativicutes</taxon>
        <taxon>Selenomonadales</taxon>
        <taxon>Sporomusaceae</taxon>
        <taxon>Propionispora</taxon>
    </lineage>
</organism>
<keyword evidence="2 3" id="KW-0472">Membrane</keyword>
<dbReference type="EMBL" id="FODY01000031">
    <property type="protein sequence ID" value="SEP43989.1"/>
    <property type="molecule type" value="Genomic_DNA"/>
</dbReference>
<evidence type="ECO:0000256" key="1">
    <source>
        <dbReference type="ARBA" id="ARBA00005278"/>
    </source>
</evidence>
<comment type="similarity">
    <text evidence="1">Belongs to the GerABKA family.</text>
</comment>
<keyword evidence="3" id="KW-1133">Transmembrane helix</keyword>
<dbReference type="RefSeq" id="WP_091751280.1">
    <property type="nucleotide sequence ID" value="NZ_FODY01000031.1"/>
</dbReference>
<dbReference type="PIRSF" id="PIRSF005690">
    <property type="entry name" value="GerBA"/>
    <property type="match status" value="1"/>
</dbReference>
<evidence type="ECO:0000256" key="3">
    <source>
        <dbReference type="SAM" id="Phobius"/>
    </source>
</evidence>
<dbReference type="PANTHER" id="PTHR22550:SF5">
    <property type="entry name" value="LEUCINE ZIPPER PROTEIN 4"/>
    <property type="match status" value="1"/>
</dbReference>
<keyword evidence="3" id="KW-0812">Transmembrane</keyword>
<dbReference type="Proteomes" id="UP000198847">
    <property type="component" value="Unassembled WGS sequence"/>
</dbReference>
<feature type="transmembrane region" description="Helical" evidence="3">
    <location>
        <begin position="436"/>
        <end position="461"/>
    </location>
</feature>
<name>A0A1H8XVS5_9FIRM</name>
<dbReference type="Pfam" id="PF03323">
    <property type="entry name" value="GerA"/>
    <property type="match status" value="1"/>
</dbReference>
<protein>
    <submittedName>
        <fullName evidence="4">Spore germination protein KA</fullName>
    </submittedName>
</protein>
<keyword evidence="5" id="KW-1185">Reference proteome</keyword>
<feature type="transmembrane region" description="Helical" evidence="3">
    <location>
        <begin position="398"/>
        <end position="424"/>
    </location>
</feature>
<evidence type="ECO:0000313" key="4">
    <source>
        <dbReference type="EMBL" id="SEP43989.1"/>
    </source>
</evidence>
<evidence type="ECO:0000256" key="2">
    <source>
        <dbReference type="ARBA" id="ARBA00023136"/>
    </source>
</evidence>
<dbReference type="InterPro" id="IPR050768">
    <property type="entry name" value="UPF0353/GerABKA_families"/>
</dbReference>
<evidence type="ECO:0000313" key="5">
    <source>
        <dbReference type="Proteomes" id="UP000198847"/>
    </source>
</evidence>
<feature type="transmembrane region" description="Helical" evidence="3">
    <location>
        <begin position="317"/>
        <end position="339"/>
    </location>
</feature>
<dbReference type="GO" id="GO:0009847">
    <property type="term" value="P:spore germination"/>
    <property type="evidence" value="ECO:0007669"/>
    <property type="project" value="InterPro"/>
</dbReference>
<gene>
    <name evidence="4" type="ORF">SAMN04490178_13129</name>
</gene>
<sequence>MVLQFTQLANTGPEQKAYDGAGPEPACQVSLDIRFNQRQVKGIFDKSQDVVFRDFSIPQLHREAFLCFINGMANVEQIDQYILQPLMQKQVKGRTRRNRNRGNGLQHVKKELLGSANITETDLFQEVARQLLAGNTAVFIARSSQVLIIHTEGFSYRVIEEPGTETVVRGSREGFTENINVNITMLRRRVRNTGLVVEKMQLGEQTNTNLMIVYLENLVNPELVSEVKKRIQQIKLDAVLDSGYVEQYIEDQKYSIFSTVGSTEKPDVVAGKLLEGRVAVFCDGTPFVLTVPFLFIEGLQSSEDYYLRPIAASFMRLIRIFSLFMTIALPALYVTVSTYHYEMVPTILLITMAATREGIPFPPFLEAFIMGIAFEIIREAGIRMPRPVGQAISIVGALVLGETAVNAGVVSSPMVIVVAITAITDFVNPSLTTTTVYLRIFLLALAAVLGLYGILIGFFFIMAHLCSLRSFGAPYLSPLAPVNRSGLKDTLVRSFLWLMKQRPSYIQWKHSRRRGE</sequence>
<dbReference type="GO" id="GO:0016020">
    <property type="term" value="C:membrane"/>
    <property type="evidence" value="ECO:0007669"/>
    <property type="project" value="InterPro"/>
</dbReference>
<feature type="transmembrane region" description="Helical" evidence="3">
    <location>
        <begin position="359"/>
        <end position="377"/>
    </location>
</feature>